<proteinExistence type="predicted"/>
<evidence type="ECO:0000313" key="2">
    <source>
        <dbReference type="Proteomes" id="UP000887159"/>
    </source>
</evidence>
<dbReference type="Proteomes" id="UP000887159">
    <property type="component" value="Unassembled WGS sequence"/>
</dbReference>
<dbReference type="PANTHER" id="PTHR46060:SF1">
    <property type="entry name" value="MARINER MOS1 TRANSPOSASE-LIKE PROTEIN"/>
    <property type="match status" value="1"/>
</dbReference>
<accession>A0A8X7BKB0</accession>
<name>A0A8X7BKB0_TRICX</name>
<dbReference type="InterPro" id="IPR052709">
    <property type="entry name" value="Transposase-MT_Hybrid"/>
</dbReference>
<protein>
    <submittedName>
        <fullName evidence="1">Histone-lysine N-methyltransferase SETMAR</fullName>
    </submittedName>
</protein>
<organism evidence="1 2">
    <name type="scientific">Trichonephila clavipes</name>
    <name type="common">Golden silk orbweaver</name>
    <name type="synonym">Nephila clavipes</name>
    <dbReference type="NCBI Taxonomy" id="2585209"/>
    <lineage>
        <taxon>Eukaryota</taxon>
        <taxon>Metazoa</taxon>
        <taxon>Ecdysozoa</taxon>
        <taxon>Arthropoda</taxon>
        <taxon>Chelicerata</taxon>
        <taxon>Arachnida</taxon>
        <taxon>Araneae</taxon>
        <taxon>Araneomorphae</taxon>
        <taxon>Entelegynae</taxon>
        <taxon>Araneoidea</taxon>
        <taxon>Nephilidae</taxon>
        <taxon>Trichonephila</taxon>
    </lineage>
</organism>
<dbReference type="EMBL" id="BMAU01021430">
    <property type="protein sequence ID" value="GFY35086.1"/>
    <property type="molecule type" value="Genomic_DNA"/>
</dbReference>
<keyword evidence="2" id="KW-1185">Reference proteome</keyword>
<reference evidence="1" key="1">
    <citation type="submission" date="2020-08" db="EMBL/GenBank/DDBJ databases">
        <title>Multicomponent nature underlies the extraordinary mechanical properties of spider dragline silk.</title>
        <authorList>
            <person name="Kono N."/>
            <person name="Nakamura H."/>
            <person name="Mori M."/>
            <person name="Yoshida Y."/>
            <person name="Ohtoshi R."/>
            <person name="Malay A.D."/>
            <person name="Moran D.A.P."/>
            <person name="Tomita M."/>
            <person name="Numata K."/>
            <person name="Arakawa K."/>
        </authorList>
    </citation>
    <scope>NUCLEOTIDE SEQUENCE</scope>
</reference>
<dbReference type="Gene3D" id="3.30.420.10">
    <property type="entry name" value="Ribonuclease H-like superfamily/Ribonuclease H"/>
    <property type="match status" value="1"/>
</dbReference>
<gene>
    <name evidence="1" type="ORF">TNCV_5044611</name>
</gene>
<dbReference type="InterPro" id="IPR036397">
    <property type="entry name" value="RNaseH_sf"/>
</dbReference>
<dbReference type="GO" id="GO:0003676">
    <property type="term" value="F:nucleic acid binding"/>
    <property type="evidence" value="ECO:0007669"/>
    <property type="project" value="InterPro"/>
</dbReference>
<comment type="caution">
    <text evidence="1">The sequence shown here is derived from an EMBL/GenBank/DDBJ whole genome shotgun (WGS) entry which is preliminary data.</text>
</comment>
<dbReference type="AlphaFoldDB" id="A0A8X7BKB0"/>
<evidence type="ECO:0000313" key="1">
    <source>
        <dbReference type="EMBL" id="GFY35086.1"/>
    </source>
</evidence>
<dbReference type="PANTHER" id="PTHR46060">
    <property type="entry name" value="MARINER MOS1 TRANSPOSASE-LIKE PROTEIN"/>
    <property type="match status" value="1"/>
</dbReference>
<sequence length="117" mass="13379">MLTNGGRLLHDNARPHTALVTKAILKQFKWEVLDHPPYSPDLAPSDFHLFRYLKSHLGGKSFHDDDEIKDKVYKCGSDNRRQPSMIVGYKSLCIDLITPVIQTFVMSKIINNPVNKM</sequence>